<gene>
    <name evidence="13" type="primary">ALG12</name>
    <name evidence="13" type="ORF">LOC62_02G002556</name>
</gene>
<dbReference type="GeneID" id="87805803"/>
<feature type="transmembrane region" description="Helical" evidence="12">
    <location>
        <begin position="151"/>
        <end position="169"/>
    </location>
</feature>
<dbReference type="PANTHER" id="PTHR22760">
    <property type="entry name" value="GLYCOSYLTRANSFERASE"/>
    <property type="match status" value="1"/>
</dbReference>
<keyword evidence="4 12" id="KW-0328">Glycosyltransferase</keyword>
<feature type="transmembrane region" description="Helical" evidence="12">
    <location>
        <begin position="126"/>
        <end position="144"/>
    </location>
</feature>
<keyword evidence="8 12" id="KW-1133">Transmembrane helix</keyword>
<evidence type="ECO:0000256" key="4">
    <source>
        <dbReference type="ARBA" id="ARBA00022676"/>
    </source>
</evidence>
<sequence>MSRHRSLADYLTAAAVFAVPAAHVLVAPYTKVEESFTLHAAHDVLRYGLAPGEFANWDHRTFPGAVPRSFLPPIVLAALSYPTAAIATATGLAVTAIDIQVIVRLTLALVFSLSLIHLTHTLRARYNAATARWFVVLTLIQFHIPYYAGRTLPNFTALPLFIYSLSLILREKYFSAIAILTAAATVIRLEIALFVVPTALSLAVQKKISFVSAIAAGALGGFGSLAIAAPIDYTLWAPTLPHPSLPTFTTLHTAWPELSAMLFNIVGGHSEEWGVMPRNFYIKNLAKIMLGSFPLYIVGLIWVSLHMASSIDGGLFENKTLLRTVGELIIDFLPGTYVMVGALSAVGHKEWRFIVYVIPVLNMISAATAAAIAAFPHRLVRTLARLGLVGLVLLSTGFTVFSTWVSTYNYPGGDVWQVLETINIPENAVIHFPSYPLQTGATLFTFLHANFSPSSAFPPHAEPVWTYSKDENEALLTPIGAWDAKIDYVVTPFASTFSEIKTTDGVPLWQLVGSVDGLDGVGLGGKYGVEVRVARKIGILKRIGTYPSAMSLEISYFTPSTSLLFLGLASFWAFSSDPHVISKVPLSSGDRSPLPISPASRHSPLNSPVLSGDEGEIEGYIFVTPPRKSLGWFVWR</sequence>
<organism evidence="13 14">
    <name type="scientific">Vanrija pseudolonga</name>
    <dbReference type="NCBI Taxonomy" id="143232"/>
    <lineage>
        <taxon>Eukaryota</taxon>
        <taxon>Fungi</taxon>
        <taxon>Dikarya</taxon>
        <taxon>Basidiomycota</taxon>
        <taxon>Agaricomycotina</taxon>
        <taxon>Tremellomycetes</taxon>
        <taxon>Trichosporonales</taxon>
        <taxon>Trichosporonaceae</taxon>
        <taxon>Vanrija</taxon>
    </lineage>
</organism>
<keyword evidence="5" id="KW-0808">Transferase</keyword>
<feature type="transmembrane region" description="Helical" evidence="12">
    <location>
        <begin position="70"/>
        <end position="94"/>
    </location>
</feature>
<keyword evidence="9 12" id="KW-0472">Membrane</keyword>
<evidence type="ECO:0000256" key="8">
    <source>
        <dbReference type="ARBA" id="ARBA00022989"/>
    </source>
</evidence>
<keyword evidence="14" id="KW-1185">Reference proteome</keyword>
<reference evidence="13" key="1">
    <citation type="submission" date="2023-10" db="EMBL/GenBank/DDBJ databases">
        <authorList>
            <person name="Noh H."/>
        </authorList>
    </citation>
    <scope>NUCLEOTIDE SEQUENCE</scope>
    <source>
        <strain evidence="13">DUCC4014</strain>
    </source>
</reference>
<dbReference type="RefSeq" id="XP_062625048.1">
    <property type="nucleotide sequence ID" value="XM_062769064.1"/>
</dbReference>
<feature type="transmembrane region" description="Helical" evidence="12">
    <location>
        <begin position="386"/>
        <end position="405"/>
    </location>
</feature>
<dbReference type="AlphaFoldDB" id="A0AAF1BG11"/>
<evidence type="ECO:0000256" key="11">
    <source>
        <dbReference type="ARBA" id="ARBA00048899"/>
    </source>
</evidence>
<dbReference type="EC" id="2.4.1.-" evidence="12"/>
<evidence type="ECO:0000256" key="9">
    <source>
        <dbReference type="ARBA" id="ARBA00023136"/>
    </source>
</evidence>
<accession>A0AAF1BG11</accession>
<evidence type="ECO:0000313" key="14">
    <source>
        <dbReference type="Proteomes" id="UP000827549"/>
    </source>
</evidence>
<dbReference type="InterPro" id="IPR005599">
    <property type="entry name" value="GPI_mannosylTrfase"/>
</dbReference>
<feature type="transmembrane region" description="Helical" evidence="12">
    <location>
        <begin position="175"/>
        <end position="196"/>
    </location>
</feature>
<evidence type="ECO:0000256" key="5">
    <source>
        <dbReference type="ARBA" id="ARBA00022679"/>
    </source>
</evidence>
<dbReference type="GO" id="GO:0052917">
    <property type="term" value="F:dol-P-Man:Man(7)GlcNAc(2)-PP-Dol alpha-1,6-mannosyltransferase activity"/>
    <property type="evidence" value="ECO:0007669"/>
    <property type="project" value="UniProtKB-EC"/>
</dbReference>
<feature type="transmembrane region" description="Helical" evidence="12">
    <location>
        <begin position="101"/>
        <end position="120"/>
    </location>
</feature>
<feature type="transmembrane region" description="Helical" evidence="12">
    <location>
        <begin position="328"/>
        <end position="347"/>
    </location>
</feature>
<dbReference type="Pfam" id="PF03901">
    <property type="entry name" value="Glyco_transf_22"/>
    <property type="match status" value="1"/>
</dbReference>
<keyword evidence="6 12" id="KW-0812">Transmembrane</keyword>
<feature type="transmembrane region" description="Helical" evidence="12">
    <location>
        <begin position="293"/>
        <end position="316"/>
    </location>
</feature>
<evidence type="ECO:0000256" key="6">
    <source>
        <dbReference type="ARBA" id="ARBA00022692"/>
    </source>
</evidence>
<evidence type="ECO:0000256" key="7">
    <source>
        <dbReference type="ARBA" id="ARBA00022824"/>
    </source>
</evidence>
<evidence type="ECO:0000256" key="12">
    <source>
        <dbReference type="RuleBase" id="RU363075"/>
    </source>
</evidence>
<comment type="catalytic activity">
    <reaction evidence="11">
        <text>an alpha-D-Man-(1-&gt;2)-alpha-D-Man-(1-&gt;2)-alpha-D-Man-(1-&gt;3)-[alpha-D-Man-(1-&gt;2)-alpha-D-Man-(1-&gt;3)-alpha-D-Man-(1-&gt;6)]-beta-D-Man-(1-&gt;4)-beta-D-GlcNAc-(1-&gt;4)-alpha-D-GlcNAc-diphospho-di-trans,poly-cis-dolichol + a di-trans,poly-cis-dolichyl beta-D-mannosyl phosphate = an alpha-D-Man-(1-&gt;2)-alpha-D-Man-(1-&gt;2)-alpha-D-Man-(1-&gt;3)-[alpha-D-Man-(1-&gt;2)-alpha-D-Man-(1-&gt;3)-[alpha-D-Man-(1-&gt;6)]-alpha-D-Man-(1-&gt;6)]-beta-D-Man-(1-&gt;4)-beta-D-GlcNAc-(1-&gt;4)-alpha-D-GlcNAc-diphospho-di-trans,poly-cis-dolichol + a di-trans,poly-cis-dolichyl phosphate + H(+)</text>
        <dbReference type="Rhea" id="RHEA:29535"/>
        <dbReference type="Rhea" id="RHEA-COMP:19498"/>
        <dbReference type="Rhea" id="RHEA-COMP:19501"/>
        <dbReference type="Rhea" id="RHEA-COMP:19518"/>
        <dbReference type="Rhea" id="RHEA-COMP:19519"/>
        <dbReference type="ChEBI" id="CHEBI:15378"/>
        <dbReference type="ChEBI" id="CHEBI:57683"/>
        <dbReference type="ChEBI" id="CHEBI:58211"/>
        <dbReference type="ChEBI" id="CHEBI:132517"/>
        <dbReference type="ChEBI" id="CHEBI:132519"/>
        <dbReference type="EC" id="2.4.1.260"/>
    </reaction>
    <physiologicalReaction direction="left-to-right" evidence="11">
        <dbReference type="Rhea" id="RHEA:29536"/>
    </physiologicalReaction>
</comment>
<evidence type="ECO:0000256" key="2">
    <source>
        <dbReference type="ARBA" id="ARBA00004922"/>
    </source>
</evidence>
<feature type="transmembrane region" description="Helical" evidence="12">
    <location>
        <begin position="208"/>
        <end position="231"/>
    </location>
</feature>
<protein>
    <recommendedName>
        <fullName evidence="12">Mannosyltransferase</fullName>
        <ecNumber evidence="12">2.4.1.-</ecNumber>
    </recommendedName>
</protein>
<evidence type="ECO:0000256" key="1">
    <source>
        <dbReference type="ARBA" id="ARBA00004477"/>
    </source>
</evidence>
<dbReference type="EMBL" id="CP086715">
    <property type="protein sequence ID" value="WOO79016.1"/>
    <property type="molecule type" value="Genomic_DNA"/>
</dbReference>
<comment type="subcellular location">
    <subcellularLocation>
        <location evidence="1 12">Endoplasmic reticulum membrane</location>
        <topology evidence="1 12">Multi-pass membrane protein</topology>
    </subcellularLocation>
</comment>
<feature type="transmembrane region" description="Helical" evidence="12">
    <location>
        <begin position="353"/>
        <end position="374"/>
    </location>
</feature>
<evidence type="ECO:0000256" key="10">
    <source>
        <dbReference type="ARBA" id="ARBA00044721"/>
    </source>
</evidence>
<evidence type="ECO:0000256" key="3">
    <source>
        <dbReference type="ARBA" id="ARBA00007063"/>
    </source>
</evidence>
<comment type="function">
    <text evidence="10">Mannosyltransferase that operates in the biosynthetic pathway of dolichol-linked oligosaccharides, the glycan precursors employed in protein asparagine (N)-glycosylation. The assembly of dolichol-linked oligosaccharides begins on the cytosolic side of the endoplasmic reticulum membrane and finishes in its lumen. The sequential addition of sugars to dolichol pyrophosphate produces dolichol-linked oligosaccharides containing fourteen sugars, including two GlcNAcs, nine mannoses and three glucoses. Once assembled, the oligosaccharide is transferred from the lipid to nascent proteins by oligosaccharyltransferases. In the lumen of the endoplasmic reticulum, adds the eighth mannose residue in an alpha-1,6 linkage onto Man(7)GlcNAc(2)-PP-dolichol to produce Man(8)GlcNAc(2)-PP-dolichol.</text>
</comment>
<evidence type="ECO:0000313" key="13">
    <source>
        <dbReference type="EMBL" id="WOO79016.1"/>
    </source>
</evidence>
<dbReference type="PANTHER" id="PTHR22760:SF1">
    <property type="entry name" value="DOL-P-MAN:MAN(7)GLCNAC(2)-PP-DOL ALPHA-1,6-MANNOSYLTRANSFERASE"/>
    <property type="match status" value="1"/>
</dbReference>
<dbReference type="GO" id="GO:0005789">
    <property type="term" value="C:endoplasmic reticulum membrane"/>
    <property type="evidence" value="ECO:0007669"/>
    <property type="project" value="UniProtKB-SubCell"/>
</dbReference>
<feature type="transmembrane region" description="Helical" evidence="12">
    <location>
        <begin position="554"/>
        <end position="574"/>
    </location>
</feature>
<dbReference type="Proteomes" id="UP000827549">
    <property type="component" value="Chromosome 2"/>
</dbReference>
<name>A0AAF1BG11_9TREE</name>
<comment type="similarity">
    <text evidence="3 12">Belongs to the glycosyltransferase 22 family.</text>
</comment>
<keyword evidence="7 12" id="KW-0256">Endoplasmic reticulum</keyword>
<proteinExistence type="inferred from homology"/>
<dbReference type="GO" id="GO:0006487">
    <property type="term" value="P:protein N-linked glycosylation"/>
    <property type="evidence" value="ECO:0007669"/>
    <property type="project" value="TreeGrafter"/>
</dbReference>
<feature type="transmembrane region" description="Helical" evidence="12">
    <location>
        <begin position="7"/>
        <end position="29"/>
    </location>
</feature>
<comment type="pathway">
    <text evidence="2">Protein modification; protein glycosylation.</text>
</comment>